<feature type="region of interest" description="Disordered" evidence="1">
    <location>
        <begin position="20"/>
        <end position="49"/>
    </location>
</feature>
<feature type="compositionally biased region" description="Polar residues" evidence="1">
    <location>
        <begin position="166"/>
        <end position="177"/>
    </location>
</feature>
<gene>
    <name evidence="2" type="ORF">LX32DRAFT_685174</name>
</gene>
<dbReference type="AlphaFoldDB" id="A0AAD9HBV1"/>
<evidence type="ECO:0000313" key="2">
    <source>
        <dbReference type="EMBL" id="KAK2025491.1"/>
    </source>
</evidence>
<protein>
    <submittedName>
        <fullName evidence="2">Uncharacterized protein</fullName>
    </submittedName>
</protein>
<feature type="compositionally biased region" description="Basic residues" evidence="1">
    <location>
        <begin position="237"/>
        <end position="247"/>
    </location>
</feature>
<evidence type="ECO:0000256" key="1">
    <source>
        <dbReference type="SAM" id="MobiDB-lite"/>
    </source>
</evidence>
<feature type="compositionally biased region" description="Polar residues" evidence="1">
    <location>
        <begin position="252"/>
        <end position="284"/>
    </location>
</feature>
<feature type="compositionally biased region" description="Polar residues" evidence="1">
    <location>
        <begin position="221"/>
        <end position="232"/>
    </location>
</feature>
<keyword evidence="3" id="KW-1185">Reference proteome</keyword>
<feature type="compositionally biased region" description="Basic residues" evidence="1">
    <location>
        <begin position="187"/>
        <end position="205"/>
    </location>
</feature>
<accession>A0AAD9HBV1</accession>
<reference evidence="2" key="1">
    <citation type="submission" date="2021-06" db="EMBL/GenBank/DDBJ databases">
        <title>Comparative genomics, transcriptomics and evolutionary studies reveal genomic signatures of adaptation to plant cell wall in hemibiotrophic fungi.</title>
        <authorList>
            <consortium name="DOE Joint Genome Institute"/>
            <person name="Baroncelli R."/>
            <person name="Diaz J.F."/>
            <person name="Benocci T."/>
            <person name="Peng M."/>
            <person name="Battaglia E."/>
            <person name="Haridas S."/>
            <person name="Andreopoulos W."/>
            <person name="Labutti K."/>
            <person name="Pangilinan J."/>
            <person name="Floch G.L."/>
            <person name="Makela M.R."/>
            <person name="Henrissat B."/>
            <person name="Grigoriev I.V."/>
            <person name="Crouch J.A."/>
            <person name="De Vries R.P."/>
            <person name="Sukno S.A."/>
            <person name="Thon M.R."/>
        </authorList>
    </citation>
    <scope>NUCLEOTIDE SEQUENCE</scope>
    <source>
        <strain evidence="2">MAFF235873</strain>
    </source>
</reference>
<organism evidence="2 3">
    <name type="scientific">Colletotrichum zoysiae</name>
    <dbReference type="NCBI Taxonomy" id="1216348"/>
    <lineage>
        <taxon>Eukaryota</taxon>
        <taxon>Fungi</taxon>
        <taxon>Dikarya</taxon>
        <taxon>Ascomycota</taxon>
        <taxon>Pezizomycotina</taxon>
        <taxon>Sordariomycetes</taxon>
        <taxon>Hypocreomycetidae</taxon>
        <taxon>Glomerellales</taxon>
        <taxon>Glomerellaceae</taxon>
        <taxon>Colletotrichum</taxon>
        <taxon>Colletotrichum graminicola species complex</taxon>
    </lineage>
</organism>
<evidence type="ECO:0000313" key="3">
    <source>
        <dbReference type="Proteomes" id="UP001232148"/>
    </source>
</evidence>
<dbReference type="Proteomes" id="UP001232148">
    <property type="component" value="Unassembled WGS sequence"/>
</dbReference>
<feature type="region of interest" description="Disordered" evidence="1">
    <location>
        <begin position="125"/>
        <end position="300"/>
    </location>
</feature>
<comment type="caution">
    <text evidence="2">The sequence shown here is derived from an EMBL/GenBank/DDBJ whole genome shotgun (WGS) entry which is preliminary data.</text>
</comment>
<name>A0AAD9HBV1_9PEZI</name>
<proteinExistence type="predicted"/>
<sequence length="451" mass="48765">MDELYDPELLSQHRVPSVDLSGYPDFEAQKKDGNISVQEPSSLQEPQPLFDGLENLPKVPIIQIHKASPPVESGGSAFNPRNVFHVNPEPGLPYFGNTFRDPHLQASSYAVPSYMNQKTTNQAMASLPVVSKSKTKKASAPGGTKQKRKAATSPARVDNRIEPLATLSSHDSTWRQGSDSDEEYQPRPKRPRKANPTKPQKKRSIHSLQQSLPKADPIPQPASQLQTGTAGTLQPVKRGRGRPRKHPRPQDLATQPTQNQLSTPQTSADNYNTQVSVKTFSGTSKGDYPASVPDSDTGKEAGCQAFTGGLTVAPIPSVASTSASALADSSPQYYSHGFQPYNAPHVTDPELDLPQTLANVSRDVVTRPRPNSYEEFWECHQNISKTAHQGHDIGHSMPEIAAPSFAPNGPETTLSAEAAFSPVAGQVRSDIRQTPQAAAQCASGIQKRLQG</sequence>
<dbReference type="EMBL" id="MU842936">
    <property type="protein sequence ID" value="KAK2025491.1"/>
    <property type="molecule type" value="Genomic_DNA"/>
</dbReference>
<feature type="compositionally biased region" description="Polar residues" evidence="1">
    <location>
        <begin position="35"/>
        <end position="45"/>
    </location>
</feature>